<dbReference type="Proteomes" id="UP001272137">
    <property type="component" value="Unassembled WGS sequence"/>
</dbReference>
<evidence type="ECO:0000313" key="2">
    <source>
        <dbReference type="Proteomes" id="UP001272137"/>
    </source>
</evidence>
<accession>A0AAW9CWE3</accession>
<sequence length="42" mass="4964">MPPSIVAHKTARPSKTDIRMSKCDRCARRARLCRVERIQRRI</sequence>
<protein>
    <recommendedName>
        <fullName evidence="3">Zn(2)-C6 fungal-type domain-containing protein</fullName>
    </recommendedName>
</protein>
<proteinExistence type="predicted"/>
<gene>
    <name evidence="1" type="ORF">C7S16_2742</name>
</gene>
<comment type="caution">
    <text evidence="1">The sequence shown here is derived from an EMBL/GenBank/DDBJ whole genome shotgun (WGS) entry which is preliminary data.</text>
</comment>
<organism evidence="1 2">
    <name type="scientific">Burkholderia thailandensis</name>
    <dbReference type="NCBI Taxonomy" id="57975"/>
    <lineage>
        <taxon>Bacteria</taxon>
        <taxon>Pseudomonadati</taxon>
        <taxon>Pseudomonadota</taxon>
        <taxon>Betaproteobacteria</taxon>
        <taxon>Burkholderiales</taxon>
        <taxon>Burkholderiaceae</taxon>
        <taxon>Burkholderia</taxon>
        <taxon>pseudomallei group</taxon>
    </lineage>
</organism>
<reference evidence="1" key="1">
    <citation type="submission" date="2018-08" db="EMBL/GenBank/DDBJ databases">
        <title>Identification of Burkholderia cepacia strains that express a Burkholderia pseudomallei-like capsular polysaccharide.</title>
        <authorList>
            <person name="Burtnick M.N."/>
            <person name="Vongsouvath M."/>
            <person name="Newton P."/>
            <person name="Wuthiekanun V."/>
            <person name="Limmathurotsakul D."/>
            <person name="Brett P.J."/>
            <person name="Chantratita N."/>
            <person name="Dance D.A."/>
        </authorList>
    </citation>
    <scope>NUCLEOTIDE SEQUENCE</scope>
    <source>
        <strain evidence="1">SBXCC001</strain>
    </source>
</reference>
<dbReference type="EMBL" id="QXCT01000002">
    <property type="protein sequence ID" value="MDW9254960.1"/>
    <property type="molecule type" value="Genomic_DNA"/>
</dbReference>
<name>A0AAW9CWE3_BURTH</name>
<evidence type="ECO:0008006" key="3">
    <source>
        <dbReference type="Google" id="ProtNLM"/>
    </source>
</evidence>
<evidence type="ECO:0000313" key="1">
    <source>
        <dbReference type="EMBL" id="MDW9254960.1"/>
    </source>
</evidence>
<dbReference type="AlphaFoldDB" id="A0AAW9CWE3"/>